<feature type="transmembrane region" description="Helical" evidence="1">
    <location>
        <begin position="208"/>
        <end position="229"/>
    </location>
</feature>
<evidence type="ECO:0000313" key="3">
    <source>
        <dbReference type="EMBL" id="GAA4742891.1"/>
    </source>
</evidence>
<feature type="transmembrane region" description="Helical" evidence="1">
    <location>
        <begin position="313"/>
        <end position="332"/>
    </location>
</feature>
<keyword evidence="1" id="KW-1133">Transmembrane helix</keyword>
<feature type="transmembrane region" description="Helical" evidence="1">
    <location>
        <begin position="133"/>
        <end position="162"/>
    </location>
</feature>
<name>A0ABP8Z0W2_9MICO</name>
<keyword evidence="4" id="KW-1185">Reference proteome</keyword>
<feature type="transmembrane region" description="Helical" evidence="1">
    <location>
        <begin position="255"/>
        <end position="278"/>
    </location>
</feature>
<dbReference type="Proteomes" id="UP001500121">
    <property type="component" value="Unassembled WGS sequence"/>
</dbReference>
<dbReference type="InterPro" id="IPR038731">
    <property type="entry name" value="RgtA/B/C-like"/>
</dbReference>
<feature type="domain" description="Glycosyltransferase RgtA/B/C/D-like" evidence="2">
    <location>
        <begin position="70"/>
        <end position="229"/>
    </location>
</feature>
<protein>
    <submittedName>
        <fullName evidence="3">Glycosyltransferase family 39 protein</fullName>
    </submittedName>
</protein>
<dbReference type="Pfam" id="PF13231">
    <property type="entry name" value="PMT_2"/>
    <property type="match status" value="1"/>
</dbReference>
<comment type="caution">
    <text evidence="3">The sequence shown here is derived from an EMBL/GenBank/DDBJ whole genome shotgun (WGS) entry which is preliminary data.</text>
</comment>
<evidence type="ECO:0000256" key="1">
    <source>
        <dbReference type="SAM" id="Phobius"/>
    </source>
</evidence>
<gene>
    <name evidence="3" type="ORF">GCM10025783_12960</name>
</gene>
<organism evidence="3 4">
    <name type="scientific">Amnibacterium soli</name>
    <dbReference type="NCBI Taxonomy" id="1282736"/>
    <lineage>
        <taxon>Bacteria</taxon>
        <taxon>Bacillati</taxon>
        <taxon>Actinomycetota</taxon>
        <taxon>Actinomycetes</taxon>
        <taxon>Micrococcales</taxon>
        <taxon>Microbacteriaceae</taxon>
        <taxon>Amnibacterium</taxon>
    </lineage>
</organism>
<keyword evidence="1" id="KW-0812">Transmembrane</keyword>
<feature type="transmembrane region" description="Helical" evidence="1">
    <location>
        <begin position="29"/>
        <end position="52"/>
    </location>
</feature>
<dbReference type="RefSeq" id="WP_345480228.1">
    <property type="nucleotide sequence ID" value="NZ_BAABLP010000002.1"/>
</dbReference>
<dbReference type="EMBL" id="BAABLP010000002">
    <property type="protein sequence ID" value="GAA4742891.1"/>
    <property type="molecule type" value="Genomic_DNA"/>
</dbReference>
<feature type="transmembrane region" description="Helical" evidence="1">
    <location>
        <begin position="90"/>
        <end position="112"/>
    </location>
</feature>
<reference evidence="4" key="1">
    <citation type="journal article" date="2019" name="Int. J. Syst. Evol. Microbiol.">
        <title>The Global Catalogue of Microorganisms (GCM) 10K type strain sequencing project: providing services to taxonomists for standard genome sequencing and annotation.</title>
        <authorList>
            <consortium name="The Broad Institute Genomics Platform"/>
            <consortium name="The Broad Institute Genome Sequencing Center for Infectious Disease"/>
            <person name="Wu L."/>
            <person name="Ma J."/>
        </authorList>
    </citation>
    <scope>NUCLEOTIDE SEQUENCE [LARGE SCALE GENOMIC DNA]</scope>
    <source>
        <strain evidence="4">JCM 19015</strain>
    </source>
</reference>
<feature type="transmembrane region" description="Helical" evidence="1">
    <location>
        <begin position="339"/>
        <end position="359"/>
    </location>
</feature>
<sequence>MTTQKDVAAGAARLAASRLRSVRAEKPSVAALLPPAVVLLVLLLALAGQYGFHRDELYFRLLPPAWGYTDQPPFTPLVAHLMRFVADEPWALRIPAAVVAALSAVVVGLLAAEVGGGPRAQALAAWGAGFGYYPLLLGHVLFTATFDLLVWPLILLCILRAVLRHRGAWFLVAGLVAGVSLYNKLLVLALLLSVAVGLAVAGPRRASVWGWATAGSLLVVVIGAPNLVYQLVHGLPQLQVGAALTAQNATDVRPFVLPFLLVLLGPFLVPIWVAGLVAPFRRHGWRDVRWLPVAFVVIVGIVLVMGAQLYYDLGVLTAVYAIGCVPATEWAATVGRRRLLAAGIAINAVAASVVALPLLPRDALPGSVLPSWNQSTRDQLGWPALAAQIAAVPAADDPDAVVLTRNYGEAGALERYAPALGGRVYSGHNAMHDLAAPPADTRTIVAVGYNMAWLRPMFAQCRTVGRLHDPAGIASQEEGAPLMVCTGRRVPMTTIWARSAWVG</sequence>
<proteinExistence type="predicted"/>
<evidence type="ECO:0000313" key="4">
    <source>
        <dbReference type="Proteomes" id="UP001500121"/>
    </source>
</evidence>
<feature type="transmembrane region" description="Helical" evidence="1">
    <location>
        <begin position="168"/>
        <end position="201"/>
    </location>
</feature>
<feature type="transmembrane region" description="Helical" evidence="1">
    <location>
        <begin position="290"/>
        <end position="307"/>
    </location>
</feature>
<keyword evidence="1" id="KW-0472">Membrane</keyword>
<accession>A0ABP8Z0W2</accession>
<evidence type="ECO:0000259" key="2">
    <source>
        <dbReference type="Pfam" id="PF13231"/>
    </source>
</evidence>